<evidence type="ECO:0000313" key="3">
    <source>
        <dbReference type="Proteomes" id="UP000663842"/>
    </source>
</evidence>
<accession>A0A819LYJ9</accession>
<comment type="caution">
    <text evidence="2">The sequence shown here is derived from an EMBL/GenBank/DDBJ whole genome shotgun (WGS) entry which is preliminary data.</text>
</comment>
<reference evidence="2" key="1">
    <citation type="submission" date="2021-02" db="EMBL/GenBank/DDBJ databases">
        <authorList>
            <person name="Nowell W R."/>
        </authorList>
    </citation>
    <scope>NUCLEOTIDE SEQUENCE</scope>
</reference>
<dbReference type="AlphaFoldDB" id="A0A819LYJ9"/>
<dbReference type="Proteomes" id="UP000663842">
    <property type="component" value="Unassembled WGS sequence"/>
</dbReference>
<feature type="region of interest" description="Disordered" evidence="1">
    <location>
        <begin position="282"/>
        <end position="302"/>
    </location>
</feature>
<organism evidence="2 3">
    <name type="scientific">Rotaria magnacalcarata</name>
    <dbReference type="NCBI Taxonomy" id="392030"/>
    <lineage>
        <taxon>Eukaryota</taxon>
        <taxon>Metazoa</taxon>
        <taxon>Spiralia</taxon>
        <taxon>Gnathifera</taxon>
        <taxon>Rotifera</taxon>
        <taxon>Eurotatoria</taxon>
        <taxon>Bdelloidea</taxon>
        <taxon>Philodinida</taxon>
        <taxon>Philodinidae</taxon>
        <taxon>Rotaria</taxon>
    </lineage>
</organism>
<dbReference type="EMBL" id="CAJOBF010001633">
    <property type="protein sequence ID" value="CAF3969879.1"/>
    <property type="molecule type" value="Genomic_DNA"/>
</dbReference>
<evidence type="ECO:0000256" key="1">
    <source>
        <dbReference type="SAM" id="MobiDB-lite"/>
    </source>
</evidence>
<name>A0A819LYJ9_9BILA</name>
<protein>
    <submittedName>
        <fullName evidence="2">Uncharacterized protein</fullName>
    </submittedName>
</protein>
<proteinExistence type="predicted"/>
<evidence type="ECO:0000313" key="2">
    <source>
        <dbReference type="EMBL" id="CAF3969879.1"/>
    </source>
</evidence>
<sequence>MSSCQCCLTPHPLSLVERFNLSIQTIKLIRRNCSIYENILLDEYEHLERISSNLNKYLMLFSTKSSQILSYLRQVTIQLNNRLETSMKFLNRFECLTIKCSTWLKTNSTKSIHSQLKYYRKQFDFFNNSMQQNFYKNYSGKTFSNDFSIFQINYQQLCLQMDSIEREHMKLFFEDIQLFSLLISLENNDKINSIINVDQIIGEWKDKNKVHITWLPDEHQQNRNRPLLALENDVKQALSDIEIKAIDDSSNSSQVKYAIESNLSWSFTRANKQEDLSTSSSIYQSTVNSKPSQSILHRTKPPSTNRVRLAIEAIERNSKQFLLERKS</sequence>
<gene>
    <name evidence="2" type="ORF">UXM345_LOCUS14421</name>
</gene>